<feature type="transmembrane region" description="Helical" evidence="1">
    <location>
        <begin position="205"/>
        <end position="224"/>
    </location>
</feature>
<feature type="transmembrane region" description="Helical" evidence="1">
    <location>
        <begin position="170"/>
        <end position="196"/>
    </location>
</feature>
<organism evidence="3">
    <name type="scientific">marine metagenome</name>
    <dbReference type="NCBI Taxonomy" id="408172"/>
    <lineage>
        <taxon>unclassified sequences</taxon>
        <taxon>metagenomes</taxon>
        <taxon>ecological metagenomes</taxon>
    </lineage>
</organism>
<dbReference type="GO" id="GO:0016020">
    <property type="term" value="C:membrane"/>
    <property type="evidence" value="ECO:0007669"/>
    <property type="project" value="InterPro"/>
</dbReference>
<name>A0A382K9W5_9ZZZZ</name>
<dbReference type="EMBL" id="UINC01078438">
    <property type="protein sequence ID" value="SVC19511.1"/>
    <property type="molecule type" value="Genomic_DNA"/>
</dbReference>
<sequence length="320" mass="37648">MTALLNNKFFIIFLVPFLLGALTTLGFSPYNLTFINFFSFSILLFLILVVKKRTQSNYRKKKSKRYFFYLGCAFGFGFFLLGNYWISISLTHDEMFKGLIPFAIILIPLFLSLFFGLAILIIGPFSEKNIFFILFFSLVFSIFEFLRGNLLTGFPWNLISYTWSWSPEVLQILSLIGAYSLSLISITLFCIPFLFFQKKIVLKNVLFVLFFLIIFIANYSYGIFKLNSSTYRFDKEINVKIISPNFSLEDYNIRSEEFQIKRLIKISDPEKDKKTLFIWPEGIFYQSYLEDIKKYQNLFKDRFSENHLIILGINNFTNSN</sequence>
<proteinExistence type="predicted"/>
<dbReference type="PANTHER" id="PTHR38686:SF1">
    <property type="entry name" value="APOLIPOPROTEIN N-ACYLTRANSFERASE"/>
    <property type="match status" value="1"/>
</dbReference>
<dbReference type="AlphaFoldDB" id="A0A382K9W5"/>
<dbReference type="GO" id="GO:0016410">
    <property type="term" value="F:N-acyltransferase activity"/>
    <property type="evidence" value="ECO:0007669"/>
    <property type="project" value="InterPro"/>
</dbReference>
<dbReference type="InterPro" id="IPR045378">
    <property type="entry name" value="LNT_N"/>
</dbReference>
<dbReference type="Pfam" id="PF20154">
    <property type="entry name" value="LNT_N"/>
    <property type="match status" value="1"/>
</dbReference>
<accession>A0A382K9W5</accession>
<feature type="transmembrane region" description="Helical" evidence="1">
    <location>
        <begin position="98"/>
        <end position="123"/>
    </location>
</feature>
<keyword evidence="1" id="KW-0812">Transmembrane</keyword>
<gene>
    <name evidence="3" type="ORF">METZ01_LOCUS272365</name>
</gene>
<dbReference type="InterPro" id="IPR004563">
    <property type="entry name" value="Apolipo_AcylTrfase"/>
</dbReference>
<feature type="transmembrane region" description="Helical" evidence="1">
    <location>
        <begin position="130"/>
        <end position="150"/>
    </location>
</feature>
<keyword evidence="1" id="KW-1133">Transmembrane helix</keyword>
<evidence type="ECO:0000256" key="1">
    <source>
        <dbReference type="SAM" id="Phobius"/>
    </source>
</evidence>
<evidence type="ECO:0000259" key="2">
    <source>
        <dbReference type="Pfam" id="PF20154"/>
    </source>
</evidence>
<reference evidence="3" key="1">
    <citation type="submission" date="2018-05" db="EMBL/GenBank/DDBJ databases">
        <authorList>
            <person name="Lanie J.A."/>
            <person name="Ng W.-L."/>
            <person name="Kazmierczak K.M."/>
            <person name="Andrzejewski T.M."/>
            <person name="Davidsen T.M."/>
            <person name="Wayne K.J."/>
            <person name="Tettelin H."/>
            <person name="Glass J.I."/>
            <person name="Rusch D."/>
            <person name="Podicherti R."/>
            <person name="Tsui H.-C.T."/>
            <person name="Winkler M.E."/>
        </authorList>
    </citation>
    <scope>NUCLEOTIDE SEQUENCE</scope>
</reference>
<evidence type="ECO:0000313" key="3">
    <source>
        <dbReference type="EMBL" id="SVC19511.1"/>
    </source>
</evidence>
<feature type="domain" description="Apolipoprotein N-acyltransferase N-terminal" evidence="2">
    <location>
        <begin position="20"/>
        <end position="186"/>
    </location>
</feature>
<feature type="non-terminal residue" evidence="3">
    <location>
        <position position="320"/>
    </location>
</feature>
<feature type="transmembrane region" description="Helical" evidence="1">
    <location>
        <begin position="66"/>
        <end position="86"/>
    </location>
</feature>
<feature type="transmembrane region" description="Helical" evidence="1">
    <location>
        <begin position="9"/>
        <end position="27"/>
    </location>
</feature>
<protein>
    <recommendedName>
        <fullName evidence="2">Apolipoprotein N-acyltransferase N-terminal domain-containing protein</fullName>
    </recommendedName>
</protein>
<keyword evidence="1" id="KW-0472">Membrane</keyword>
<feature type="transmembrane region" description="Helical" evidence="1">
    <location>
        <begin position="33"/>
        <end position="50"/>
    </location>
</feature>
<dbReference type="PANTHER" id="PTHR38686">
    <property type="entry name" value="APOLIPOPROTEIN N-ACYLTRANSFERASE"/>
    <property type="match status" value="1"/>
</dbReference>
<dbReference type="GO" id="GO:0042158">
    <property type="term" value="P:lipoprotein biosynthetic process"/>
    <property type="evidence" value="ECO:0007669"/>
    <property type="project" value="InterPro"/>
</dbReference>